<dbReference type="GeneID" id="77803368"/>
<dbReference type="SUPFAM" id="SSF52540">
    <property type="entry name" value="P-loop containing nucleoside triphosphate hydrolases"/>
    <property type="match status" value="1"/>
</dbReference>
<dbReference type="EMBL" id="CP110433">
    <property type="protein sequence ID" value="WAQ90890.1"/>
    <property type="molecule type" value="Genomic_DNA"/>
</dbReference>
<name>A0ABY7D4G3_9BASI</name>
<protein>
    <recommendedName>
        <fullName evidence="3">Kinesin motor domain-containing protein</fullName>
    </recommendedName>
</protein>
<evidence type="ECO:0000313" key="2">
    <source>
        <dbReference type="Proteomes" id="UP001164743"/>
    </source>
</evidence>
<evidence type="ECO:0000313" key="1">
    <source>
        <dbReference type="EMBL" id="WAQ90890.1"/>
    </source>
</evidence>
<dbReference type="Gene3D" id="3.40.850.10">
    <property type="entry name" value="Kinesin motor domain"/>
    <property type="match status" value="1"/>
</dbReference>
<evidence type="ECO:0008006" key="3">
    <source>
        <dbReference type="Google" id="ProtNLM"/>
    </source>
</evidence>
<reference evidence="1" key="1">
    <citation type="submission" date="2022-10" db="EMBL/GenBank/DDBJ databases">
        <title>Puccinia triticina Genome sequencing and assembly.</title>
        <authorList>
            <person name="Li C."/>
        </authorList>
    </citation>
    <scope>NUCLEOTIDE SEQUENCE</scope>
    <source>
        <strain evidence="1">Pt15</strain>
    </source>
</reference>
<dbReference type="InterPro" id="IPR036961">
    <property type="entry name" value="Kinesin_motor_dom_sf"/>
</dbReference>
<dbReference type="RefSeq" id="XP_053026445.1">
    <property type="nucleotide sequence ID" value="XM_053162473.1"/>
</dbReference>
<proteinExistence type="predicted"/>
<dbReference type="Proteomes" id="UP001164743">
    <property type="component" value="Chromosome 13A"/>
</dbReference>
<sequence>MTGHSVSTEASSESSTSSSHHTLHAVKVICRLRPHLPAESTVDKSIIQILNSTQIRITSQSPYLRRSSGQRHDIYAGQVLEMSAGMIRHIPKVLDWMYGIREDTHTLQGSPSDPGIIPQVLRTIFGRVEALRTSAASSSGSF</sequence>
<gene>
    <name evidence="1" type="ORF">PtA15_13A290</name>
</gene>
<organism evidence="1 2">
    <name type="scientific">Puccinia triticina</name>
    <dbReference type="NCBI Taxonomy" id="208348"/>
    <lineage>
        <taxon>Eukaryota</taxon>
        <taxon>Fungi</taxon>
        <taxon>Dikarya</taxon>
        <taxon>Basidiomycota</taxon>
        <taxon>Pucciniomycotina</taxon>
        <taxon>Pucciniomycetes</taxon>
        <taxon>Pucciniales</taxon>
        <taxon>Pucciniaceae</taxon>
        <taxon>Puccinia</taxon>
    </lineage>
</organism>
<keyword evidence="2" id="KW-1185">Reference proteome</keyword>
<accession>A0ABY7D4G3</accession>
<dbReference type="InterPro" id="IPR027417">
    <property type="entry name" value="P-loop_NTPase"/>
</dbReference>